<accession>A0A150GN25</accession>
<reference evidence="8" key="1">
    <citation type="journal article" date="2016" name="Nat. Commun.">
        <title>The Gonium pectorale genome demonstrates co-option of cell cycle regulation during the evolution of multicellularity.</title>
        <authorList>
            <person name="Hanschen E.R."/>
            <person name="Marriage T.N."/>
            <person name="Ferris P.J."/>
            <person name="Hamaji T."/>
            <person name="Toyoda A."/>
            <person name="Fujiyama A."/>
            <person name="Neme R."/>
            <person name="Noguchi H."/>
            <person name="Minakuchi Y."/>
            <person name="Suzuki M."/>
            <person name="Kawai-Toyooka H."/>
            <person name="Smith D.R."/>
            <person name="Sparks H."/>
            <person name="Anderson J."/>
            <person name="Bakaric R."/>
            <person name="Luria V."/>
            <person name="Karger A."/>
            <person name="Kirschner M.W."/>
            <person name="Durand P.M."/>
            <person name="Michod R.E."/>
            <person name="Nozaki H."/>
            <person name="Olson B.J."/>
        </authorList>
    </citation>
    <scope>NUCLEOTIDE SEQUENCE [LARGE SCALE GENOMIC DNA]</scope>
    <source>
        <strain evidence="8">NIES-2863</strain>
    </source>
</reference>
<comment type="subcellular location">
    <subcellularLocation>
        <location evidence="1">Membrane</location>
        <topology evidence="1">Multi-pass membrane protein</topology>
    </subcellularLocation>
</comment>
<feature type="transmembrane region" description="Helical" evidence="6">
    <location>
        <begin position="28"/>
        <end position="46"/>
    </location>
</feature>
<gene>
    <name evidence="7" type="ORF">GPECTOR_13g730</name>
</gene>
<dbReference type="Pfam" id="PF02535">
    <property type="entry name" value="Zip"/>
    <property type="match status" value="1"/>
</dbReference>
<dbReference type="Proteomes" id="UP000075714">
    <property type="component" value="Unassembled WGS sequence"/>
</dbReference>
<dbReference type="GO" id="GO:0005385">
    <property type="term" value="F:zinc ion transmembrane transporter activity"/>
    <property type="evidence" value="ECO:0007669"/>
    <property type="project" value="TreeGrafter"/>
</dbReference>
<protein>
    <submittedName>
        <fullName evidence="7">Uncharacterized protein</fullName>
    </submittedName>
</protein>
<evidence type="ECO:0000256" key="3">
    <source>
        <dbReference type="ARBA" id="ARBA00022989"/>
    </source>
</evidence>
<feature type="compositionally biased region" description="Low complexity" evidence="5">
    <location>
        <begin position="74"/>
        <end position="87"/>
    </location>
</feature>
<organism evidence="7 8">
    <name type="scientific">Gonium pectorale</name>
    <name type="common">Green alga</name>
    <dbReference type="NCBI Taxonomy" id="33097"/>
    <lineage>
        <taxon>Eukaryota</taxon>
        <taxon>Viridiplantae</taxon>
        <taxon>Chlorophyta</taxon>
        <taxon>core chlorophytes</taxon>
        <taxon>Chlorophyceae</taxon>
        <taxon>CS clade</taxon>
        <taxon>Chlamydomonadales</taxon>
        <taxon>Volvocaceae</taxon>
        <taxon>Gonium</taxon>
    </lineage>
</organism>
<name>A0A150GN25_GONPE</name>
<dbReference type="AlphaFoldDB" id="A0A150GN25"/>
<feature type="transmembrane region" description="Helical" evidence="6">
    <location>
        <begin position="164"/>
        <end position="181"/>
    </location>
</feature>
<evidence type="ECO:0000313" key="7">
    <source>
        <dbReference type="EMBL" id="KXZ51243.1"/>
    </source>
</evidence>
<dbReference type="OrthoDB" id="262547at2759"/>
<feature type="transmembrane region" description="Helical" evidence="6">
    <location>
        <begin position="201"/>
        <end position="222"/>
    </location>
</feature>
<evidence type="ECO:0000256" key="1">
    <source>
        <dbReference type="ARBA" id="ARBA00004141"/>
    </source>
</evidence>
<evidence type="ECO:0000256" key="4">
    <source>
        <dbReference type="ARBA" id="ARBA00023136"/>
    </source>
</evidence>
<feature type="transmembrane region" description="Helical" evidence="6">
    <location>
        <begin position="296"/>
        <end position="314"/>
    </location>
</feature>
<keyword evidence="4 6" id="KW-0472">Membrane</keyword>
<feature type="transmembrane region" description="Helical" evidence="6">
    <location>
        <begin position="256"/>
        <end position="275"/>
    </location>
</feature>
<keyword evidence="2 6" id="KW-0812">Transmembrane</keyword>
<dbReference type="EMBL" id="LSYV01000014">
    <property type="protein sequence ID" value="KXZ51243.1"/>
    <property type="molecule type" value="Genomic_DNA"/>
</dbReference>
<proteinExistence type="predicted"/>
<evidence type="ECO:0000256" key="6">
    <source>
        <dbReference type="SAM" id="Phobius"/>
    </source>
</evidence>
<evidence type="ECO:0000313" key="8">
    <source>
        <dbReference type="Proteomes" id="UP000075714"/>
    </source>
</evidence>
<keyword evidence="8" id="KW-1185">Reference proteome</keyword>
<dbReference type="PANTHER" id="PTHR11040">
    <property type="entry name" value="ZINC/IRON TRANSPORTER"/>
    <property type="match status" value="1"/>
</dbReference>
<keyword evidence="3 6" id="KW-1133">Transmembrane helix</keyword>
<sequence length="348" mass="35753">MIYVSIADIYVGKSVGHFQDGGHDTARAFTYATLCFFAGFPLSWVLDKFADWAVGQHSTGGGTDELGLGDRDPAAGPAAPQQPYATQPSLKAAAVDDGSSSLVGIPCSACPDPHCFDIESSVACCIKPQSQCCLPSTMPPSQEGEKLEQDNSSEGQCSERCKRLVHMGLLTALALGLHNMPEGLVTFVGYMDSVKSGVTTAIAIAIHNIPEGLVVASAVYFGTGNRRKALLWTSASAFAEPLGALIGLAVVCGGSLTNTVFGIMFGLVAGIMVYISIKELLPGSRSFDPRDRVSTLSVVAGMAVMAGSLIAITFSEPDQPSGTGEGVKGVAAGANGTAVSPVGSGGVR</sequence>
<feature type="region of interest" description="Disordered" evidence="5">
    <location>
        <begin position="63"/>
        <end position="87"/>
    </location>
</feature>
<dbReference type="InterPro" id="IPR003689">
    <property type="entry name" value="ZIP"/>
</dbReference>
<dbReference type="GO" id="GO:0016020">
    <property type="term" value="C:membrane"/>
    <property type="evidence" value="ECO:0007669"/>
    <property type="project" value="UniProtKB-SubCell"/>
</dbReference>
<evidence type="ECO:0000256" key="2">
    <source>
        <dbReference type="ARBA" id="ARBA00022692"/>
    </source>
</evidence>
<feature type="transmembrane region" description="Helical" evidence="6">
    <location>
        <begin position="229"/>
        <end position="250"/>
    </location>
</feature>
<comment type="caution">
    <text evidence="7">The sequence shown here is derived from an EMBL/GenBank/DDBJ whole genome shotgun (WGS) entry which is preliminary data.</text>
</comment>
<dbReference type="PANTHER" id="PTHR11040:SF205">
    <property type="entry name" value="ZINC TRANSPORTER ZUPT"/>
    <property type="match status" value="1"/>
</dbReference>
<evidence type="ECO:0000256" key="5">
    <source>
        <dbReference type="SAM" id="MobiDB-lite"/>
    </source>
</evidence>
<dbReference type="STRING" id="33097.A0A150GN25"/>
<feature type="region of interest" description="Disordered" evidence="5">
    <location>
        <begin position="317"/>
        <end position="348"/>
    </location>
</feature>